<dbReference type="EMBL" id="JAAMOD010000229">
    <property type="protein sequence ID" value="KAF5234500.1"/>
    <property type="molecule type" value="Genomic_DNA"/>
</dbReference>
<dbReference type="PANTHER" id="PTHR46411">
    <property type="entry name" value="FAMILY ATPASE, PUTATIVE-RELATED"/>
    <property type="match status" value="1"/>
</dbReference>
<protein>
    <recommendedName>
        <fullName evidence="2">AAA+ ATPase domain-containing protein</fullName>
    </recommendedName>
</protein>
<proteinExistence type="predicted"/>
<evidence type="ECO:0000256" key="1">
    <source>
        <dbReference type="SAM" id="MobiDB-lite"/>
    </source>
</evidence>
<feature type="domain" description="AAA+ ATPase" evidence="2">
    <location>
        <begin position="413"/>
        <end position="644"/>
    </location>
</feature>
<dbReference type="InterPro" id="IPR027417">
    <property type="entry name" value="P-loop_NTPase"/>
</dbReference>
<comment type="caution">
    <text evidence="3">The sequence shown here is derived from an EMBL/GenBank/DDBJ whole genome shotgun (WGS) entry which is preliminary data.</text>
</comment>
<dbReference type="GO" id="GO:0016887">
    <property type="term" value="F:ATP hydrolysis activity"/>
    <property type="evidence" value="ECO:0007669"/>
    <property type="project" value="InterPro"/>
</dbReference>
<evidence type="ECO:0000313" key="3">
    <source>
        <dbReference type="EMBL" id="KAF5234500.1"/>
    </source>
</evidence>
<dbReference type="GO" id="GO:0005524">
    <property type="term" value="F:ATP binding"/>
    <property type="evidence" value="ECO:0007669"/>
    <property type="project" value="InterPro"/>
</dbReference>
<dbReference type="Proteomes" id="UP000537989">
    <property type="component" value="Unassembled WGS sequence"/>
</dbReference>
<dbReference type="Pfam" id="PF00004">
    <property type="entry name" value="AAA"/>
    <property type="match status" value="1"/>
</dbReference>
<keyword evidence="4" id="KW-1185">Reference proteome</keyword>
<dbReference type="InterPro" id="IPR003593">
    <property type="entry name" value="AAA+_ATPase"/>
</dbReference>
<dbReference type="Pfam" id="PF22942">
    <property type="entry name" value="DUF7025"/>
    <property type="match status" value="1"/>
</dbReference>
<dbReference type="PANTHER" id="PTHR46411:SF2">
    <property type="entry name" value="AAA+ ATPASE DOMAIN-CONTAINING PROTEIN"/>
    <property type="match status" value="1"/>
</dbReference>
<evidence type="ECO:0000259" key="2">
    <source>
        <dbReference type="SMART" id="SM00382"/>
    </source>
</evidence>
<feature type="region of interest" description="Disordered" evidence="1">
    <location>
        <begin position="617"/>
        <end position="696"/>
    </location>
</feature>
<organism evidence="3 4">
    <name type="scientific">Fusarium austroamericanum</name>
    <dbReference type="NCBI Taxonomy" id="282268"/>
    <lineage>
        <taxon>Eukaryota</taxon>
        <taxon>Fungi</taxon>
        <taxon>Dikarya</taxon>
        <taxon>Ascomycota</taxon>
        <taxon>Pezizomycotina</taxon>
        <taxon>Sordariomycetes</taxon>
        <taxon>Hypocreomycetidae</taxon>
        <taxon>Hypocreales</taxon>
        <taxon>Nectriaceae</taxon>
        <taxon>Fusarium</taxon>
    </lineage>
</organism>
<feature type="compositionally biased region" description="Acidic residues" evidence="1">
    <location>
        <begin position="622"/>
        <end position="685"/>
    </location>
</feature>
<dbReference type="SUPFAM" id="SSF52540">
    <property type="entry name" value="P-loop containing nucleoside triphosphate hydrolases"/>
    <property type="match status" value="1"/>
</dbReference>
<dbReference type="InterPro" id="IPR003959">
    <property type="entry name" value="ATPase_AAA_core"/>
</dbReference>
<dbReference type="InterPro" id="IPR054289">
    <property type="entry name" value="DUF7025"/>
</dbReference>
<dbReference type="AlphaFoldDB" id="A0AAN5Z7K2"/>
<name>A0AAN5Z7K2_FUSAU</name>
<evidence type="ECO:0000313" key="4">
    <source>
        <dbReference type="Proteomes" id="UP000537989"/>
    </source>
</evidence>
<sequence>MDINTEPFNWTTSLPSLPANPIDLNGAGAICETKRFDSFWNTSGDRVILPAGKKYTSKTARANESALTVTNYWDKEQDLEKTTLEIKSPFMKAAIQKVIPEYATFNIDVKNIIIDGEPHCLFRYHNEIMSYGREMWENQNEEAANHIRHLILHMWETFASEIRHFNDLKLLAVSEPSLQHKHLWMLFRPGDLVYVRADEPWVFRLDKMILSGKNWVFHGIDIDYNGTKFGYSEIIECIEYYEGLKPLKELYITTFDRLPEDEKLNKREMLISRGRKFVAIHGKRHLWFEDGPGKSSGWMKTRIMADHIGWYNSNSGCQVFLRDDKKKYKPEEALESLTEEEFMICYTHVSGYSLRENKWGRFHIDDIQEITFDSTAFNDLILPKDQKAQLLSLVGVHEDDGFSFDDLIKGKGKGMTFLLYGEPGLGKTLTAESVADYCKKPLVRLDAGTLGTSPKSVEKGLRNAFRLAERWHALLLLDEADVYLEQRKSRNLTHNGVISGNAFDTAFISRIHLAIYYPPLTRLSRSKLLYNFLAQISPESAKALKLDGTLREIAKEKLNGRQIKNIVRTACALARGDSSADGNVYKRHLETSLRPMKRFNRTMERVRLNEEKQVLGIKEIVGEEQEHEDEDELDSDEEDEENGEDGSEEFEESEYEIDLTGEQNEQDELDAESEEDIDGGGEEDTESRQNKRRRLL</sequence>
<reference evidence="3 4" key="1">
    <citation type="submission" date="2020-02" db="EMBL/GenBank/DDBJ databases">
        <title>Identification and distribution of gene clusters putatively required for synthesis of sphingolipid metabolism inhibitors in phylogenetically diverse species of the filamentous fungus Fusarium.</title>
        <authorList>
            <person name="Kim H.-S."/>
            <person name="Busman M."/>
            <person name="Brown D.W."/>
            <person name="Divon H."/>
            <person name="Uhlig S."/>
            <person name="Proctor R.H."/>
        </authorList>
    </citation>
    <scope>NUCLEOTIDE SEQUENCE [LARGE SCALE GENOMIC DNA]</scope>
    <source>
        <strain evidence="3 4">NRRL 2903</strain>
    </source>
</reference>
<dbReference type="Gene3D" id="3.40.50.300">
    <property type="entry name" value="P-loop containing nucleotide triphosphate hydrolases"/>
    <property type="match status" value="1"/>
</dbReference>
<dbReference type="SMART" id="SM00382">
    <property type="entry name" value="AAA"/>
    <property type="match status" value="1"/>
</dbReference>
<accession>A0AAN5Z7K2</accession>
<gene>
    <name evidence="3" type="ORF">FAUST_7588</name>
</gene>